<organism evidence="5 6">
    <name type="scientific">Croceibacterium xixiisoli</name>
    <dbReference type="NCBI Taxonomy" id="1476466"/>
    <lineage>
        <taxon>Bacteria</taxon>
        <taxon>Pseudomonadati</taxon>
        <taxon>Pseudomonadota</taxon>
        <taxon>Alphaproteobacteria</taxon>
        <taxon>Sphingomonadales</taxon>
        <taxon>Erythrobacteraceae</taxon>
        <taxon>Croceibacterium</taxon>
    </lineage>
</organism>
<dbReference type="PRINTS" id="PR00598">
    <property type="entry name" value="HTHMARR"/>
</dbReference>
<keyword evidence="6" id="KW-1185">Reference proteome</keyword>
<comment type="caution">
    <text evidence="5">The sequence shown here is derived from an EMBL/GenBank/DDBJ whole genome shotgun (WGS) entry which is preliminary data.</text>
</comment>
<dbReference type="Gene3D" id="1.10.10.10">
    <property type="entry name" value="Winged helix-like DNA-binding domain superfamily/Winged helix DNA-binding domain"/>
    <property type="match status" value="1"/>
</dbReference>
<evidence type="ECO:0000256" key="1">
    <source>
        <dbReference type="ARBA" id="ARBA00023015"/>
    </source>
</evidence>
<sequence length="173" mass="19993">MTDFKGESEFNQWANHFEEFYPTGSRAEAEFRFSRTAVVTARLWTTFIDETIRQATGQSRARWQTLSVLVFSKDPLATVELSHRMAVQWPTLVRILNELEADGLITREVNPDDRRSRMIAPTAAGRAVFNEVRQILDPTRAELLAGFEEEELRMAEAVLDRFFNLLVQRLERG</sequence>
<gene>
    <name evidence="5" type="ORF">GRI97_16845</name>
</gene>
<name>A0A6I4TZB1_9SPHN</name>
<keyword evidence="1" id="KW-0805">Transcription regulation</keyword>
<dbReference type="InterPro" id="IPR036388">
    <property type="entry name" value="WH-like_DNA-bd_sf"/>
</dbReference>
<dbReference type="InterPro" id="IPR023187">
    <property type="entry name" value="Tscrpt_reg_MarR-type_CS"/>
</dbReference>
<keyword evidence="3" id="KW-0804">Transcription</keyword>
<keyword evidence="2" id="KW-0238">DNA-binding</keyword>
<proteinExistence type="predicted"/>
<evidence type="ECO:0000256" key="3">
    <source>
        <dbReference type="ARBA" id="ARBA00023163"/>
    </source>
</evidence>
<dbReference type="InterPro" id="IPR000835">
    <property type="entry name" value="HTH_MarR-typ"/>
</dbReference>
<dbReference type="PANTHER" id="PTHR33164">
    <property type="entry name" value="TRANSCRIPTIONAL REGULATOR, MARR FAMILY"/>
    <property type="match status" value="1"/>
</dbReference>
<evidence type="ECO:0000256" key="2">
    <source>
        <dbReference type="ARBA" id="ARBA00023125"/>
    </source>
</evidence>
<evidence type="ECO:0000313" key="6">
    <source>
        <dbReference type="Proteomes" id="UP000469430"/>
    </source>
</evidence>
<accession>A0A6I4TZB1</accession>
<dbReference type="SMART" id="SM00347">
    <property type="entry name" value="HTH_MARR"/>
    <property type="match status" value="1"/>
</dbReference>
<dbReference type="Proteomes" id="UP000469430">
    <property type="component" value="Unassembled WGS sequence"/>
</dbReference>
<dbReference type="PROSITE" id="PS01117">
    <property type="entry name" value="HTH_MARR_1"/>
    <property type="match status" value="1"/>
</dbReference>
<dbReference type="RefSeq" id="WP_161392386.1">
    <property type="nucleotide sequence ID" value="NZ_JBHSCP010000003.1"/>
</dbReference>
<dbReference type="GO" id="GO:0003700">
    <property type="term" value="F:DNA-binding transcription factor activity"/>
    <property type="evidence" value="ECO:0007669"/>
    <property type="project" value="InterPro"/>
</dbReference>
<evidence type="ECO:0000313" key="5">
    <source>
        <dbReference type="EMBL" id="MXP00661.1"/>
    </source>
</evidence>
<dbReference type="GO" id="GO:0003677">
    <property type="term" value="F:DNA binding"/>
    <property type="evidence" value="ECO:0007669"/>
    <property type="project" value="UniProtKB-KW"/>
</dbReference>
<dbReference type="InterPro" id="IPR039422">
    <property type="entry name" value="MarR/SlyA-like"/>
</dbReference>
<protein>
    <submittedName>
        <fullName evidence="5">MarR family transcriptional regulator</fullName>
    </submittedName>
</protein>
<dbReference type="PANTHER" id="PTHR33164:SF64">
    <property type="entry name" value="TRANSCRIPTIONAL REGULATOR SLYA"/>
    <property type="match status" value="1"/>
</dbReference>
<feature type="domain" description="HTH marR-type" evidence="4">
    <location>
        <begin position="30"/>
        <end position="164"/>
    </location>
</feature>
<evidence type="ECO:0000259" key="4">
    <source>
        <dbReference type="PROSITE" id="PS50995"/>
    </source>
</evidence>
<dbReference type="AlphaFoldDB" id="A0A6I4TZB1"/>
<dbReference type="GO" id="GO:0006950">
    <property type="term" value="P:response to stress"/>
    <property type="evidence" value="ECO:0007669"/>
    <property type="project" value="TreeGrafter"/>
</dbReference>
<dbReference type="OrthoDB" id="7875071at2"/>
<dbReference type="SUPFAM" id="SSF46785">
    <property type="entry name" value="Winged helix' DNA-binding domain"/>
    <property type="match status" value="1"/>
</dbReference>
<dbReference type="PROSITE" id="PS50995">
    <property type="entry name" value="HTH_MARR_2"/>
    <property type="match status" value="1"/>
</dbReference>
<dbReference type="EMBL" id="WTYJ01000004">
    <property type="protein sequence ID" value="MXP00661.1"/>
    <property type="molecule type" value="Genomic_DNA"/>
</dbReference>
<dbReference type="InterPro" id="IPR036390">
    <property type="entry name" value="WH_DNA-bd_sf"/>
</dbReference>
<reference evidence="5 6" key="1">
    <citation type="submission" date="2019-12" db="EMBL/GenBank/DDBJ databases">
        <title>Genomic-based taxomic classification of the family Erythrobacteraceae.</title>
        <authorList>
            <person name="Xu L."/>
        </authorList>
    </citation>
    <scope>NUCLEOTIDE SEQUENCE [LARGE SCALE GENOMIC DNA]</scope>
    <source>
        <strain evidence="5 6">S36</strain>
    </source>
</reference>
<dbReference type="Pfam" id="PF12802">
    <property type="entry name" value="MarR_2"/>
    <property type="match status" value="1"/>
</dbReference>